<gene>
    <name evidence="2" type="ORF">LMTR13_11450</name>
</gene>
<organism evidence="2 3">
    <name type="scientific">Bradyrhizobium icense</name>
    <dbReference type="NCBI Taxonomy" id="1274631"/>
    <lineage>
        <taxon>Bacteria</taxon>
        <taxon>Pseudomonadati</taxon>
        <taxon>Pseudomonadota</taxon>
        <taxon>Alphaproteobacteria</taxon>
        <taxon>Hyphomicrobiales</taxon>
        <taxon>Nitrobacteraceae</taxon>
        <taxon>Bradyrhizobium</taxon>
    </lineage>
</organism>
<reference evidence="2 3" key="1">
    <citation type="submission" date="2016-07" db="EMBL/GenBank/DDBJ databases">
        <title>Complete genome sequence of Bradyrhizobium icense LMTR 13T, a potential inoculant strain isolated from lima bean (Phaseolus lunatus) in Peru.</title>
        <authorList>
            <person name="Ormeno-Orrillo E."/>
            <person name="Duran D."/>
            <person name="Rogel M.A."/>
            <person name="Rey L."/>
            <person name="Imperial J."/>
            <person name="Ruiz-Argueso T."/>
            <person name="Martinez-Romero E."/>
        </authorList>
    </citation>
    <scope>NUCLEOTIDE SEQUENCE [LARGE SCALE GENOMIC DNA]</scope>
    <source>
        <strain evidence="2 3">LMTR 13</strain>
    </source>
</reference>
<keyword evidence="1" id="KW-1133">Transmembrane helix</keyword>
<dbReference type="AlphaFoldDB" id="A0A1B1UD55"/>
<dbReference type="OrthoDB" id="7579850at2"/>
<dbReference type="EMBL" id="CP016428">
    <property type="protein sequence ID" value="ANW00694.1"/>
    <property type="molecule type" value="Genomic_DNA"/>
</dbReference>
<keyword evidence="3" id="KW-1185">Reference proteome</keyword>
<accession>A0A1B1UD55</accession>
<keyword evidence="1" id="KW-0472">Membrane</keyword>
<sequence>MLKEGIAPLVVSVIVLTGFSVFSFLAMKPELAGVKESVVLFLLGAWSTMAAGVVSYWVGSSAGSKQKDDTIKSIAEQKP</sequence>
<name>A0A1B1UD55_9BRAD</name>
<evidence type="ECO:0000313" key="3">
    <source>
        <dbReference type="Proteomes" id="UP000092839"/>
    </source>
</evidence>
<dbReference type="STRING" id="1274631.LMTR13_11450"/>
<feature type="transmembrane region" description="Helical" evidence="1">
    <location>
        <begin position="6"/>
        <end position="26"/>
    </location>
</feature>
<keyword evidence="1" id="KW-0812">Transmembrane</keyword>
<proteinExistence type="predicted"/>
<evidence type="ECO:0000256" key="1">
    <source>
        <dbReference type="SAM" id="Phobius"/>
    </source>
</evidence>
<feature type="transmembrane region" description="Helical" evidence="1">
    <location>
        <begin position="38"/>
        <end position="58"/>
    </location>
</feature>
<dbReference type="KEGG" id="bic:LMTR13_11450"/>
<dbReference type="RefSeq" id="WP_065727970.1">
    <property type="nucleotide sequence ID" value="NZ_CP016428.1"/>
</dbReference>
<dbReference type="Proteomes" id="UP000092839">
    <property type="component" value="Chromosome"/>
</dbReference>
<protein>
    <submittedName>
        <fullName evidence="2">Uncharacterized protein</fullName>
    </submittedName>
</protein>
<evidence type="ECO:0000313" key="2">
    <source>
        <dbReference type="EMBL" id="ANW00694.1"/>
    </source>
</evidence>